<keyword evidence="3" id="KW-0436">Ligase</keyword>
<dbReference type="NCBIfam" id="NF004837">
    <property type="entry name" value="PRK06187.1"/>
    <property type="match status" value="1"/>
</dbReference>
<dbReference type="Proteomes" id="UP001232445">
    <property type="component" value="Unassembled WGS sequence"/>
</dbReference>
<dbReference type="Pfam" id="PF00501">
    <property type="entry name" value="AMP-binding"/>
    <property type="match status" value="1"/>
</dbReference>
<dbReference type="InterPro" id="IPR000873">
    <property type="entry name" value="AMP-dep_synth/lig_dom"/>
</dbReference>
<dbReference type="SUPFAM" id="SSF56801">
    <property type="entry name" value="Acetyl-CoA synthetase-like"/>
    <property type="match status" value="1"/>
</dbReference>
<dbReference type="Gene3D" id="3.30.300.30">
    <property type="match status" value="1"/>
</dbReference>
<dbReference type="InterPro" id="IPR020845">
    <property type="entry name" value="AMP-binding_CS"/>
</dbReference>
<dbReference type="CDD" id="cd17631">
    <property type="entry name" value="FACL_FadD13-like"/>
    <property type="match status" value="1"/>
</dbReference>
<dbReference type="Gene3D" id="3.40.50.12780">
    <property type="entry name" value="N-terminal domain of ligase-like"/>
    <property type="match status" value="1"/>
</dbReference>
<reference evidence="3 4" key="1">
    <citation type="submission" date="2023-07" db="EMBL/GenBank/DDBJ databases">
        <title>Genomic Encyclopedia of Type Strains, Phase IV (KMG-IV): sequencing the most valuable type-strain genomes for metagenomic binning, comparative biology and taxonomic classification.</title>
        <authorList>
            <person name="Goeker M."/>
        </authorList>
    </citation>
    <scope>NUCLEOTIDE SEQUENCE [LARGE SCALE GENOMIC DNA]</scope>
    <source>
        <strain evidence="3 4">DSM 17740</strain>
    </source>
</reference>
<proteinExistence type="predicted"/>
<name>A0ABU0CVU6_9BACI</name>
<evidence type="ECO:0000259" key="1">
    <source>
        <dbReference type="Pfam" id="PF00501"/>
    </source>
</evidence>
<organism evidence="3 4">
    <name type="scientific">Caldalkalibacillus uzonensis</name>
    <dbReference type="NCBI Taxonomy" id="353224"/>
    <lineage>
        <taxon>Bacteria</taxon>
        <taxon>Bacillati</taxon>
        <taxon>Bacillota</taxon>
        <taxon>Bacilli</taxon>
        <taxon>Bacillales</taxon>
        <taxon>Bacillaceae</taxon>
        <taxon>Caldalkalibacillus</taxon>
    </lineage>
</organism>
<evidence type="ECO:0000259" key="2">
    <source>
        <dbReference type="Pfam" id="PF13193"/>
    </source>
</evidence>
<dbReference type="InterPro" id="IPR045851">
    <property type="entry name" value="AMP-bd_C_sf"/>
</dbReference>
<dbReference type="InterPro" id="IPR042099">
    <property type="entry name" value="ANL_N_sf"/>
</dbReference>
<keyword evidence="4" id="KW-1185">Reference proteome</keyword>
<dbReference type="PANTHER" id="PTHR43767">
    <property type="entry name" value="LONG-CHAIN-FATTY-ACID--COA LIGASE"/>
    <property type="match status" value="1"/>
</dbReference>
<accession>A0ABU0CVU6</accession>
<dbReference type="InterPro" id="IPR025110">
    <property type="entry name" value="AMP-bd_C"/>
</dbReference>
<feature type="domain" description="AMP-dependent synthetase/ligase" evidence="1">
    <location>
        <begin position="10"/>
        <end position="373"/>
    </location>
</feature>
<protein>
    <submittedName>
        <fullName evidence="3">Acyl-CoA synthetase (AMP-forming)/AMP-acid ligase II</fullName>
    </submittedName>
</protein>
<dbReference type="InterPro" id="IPR050237">
    <property type="entry name" value="ATP-dep_AMP-bd_enzyme"/>
</dbReference>
<dbReference type="Pfam" id="PF13193">
    <property type="entry name" value="AMP-binding_C"/>
    <property type="match status" value="1"/>
</dbReference>
<sequence>MIGTSIGDLFEKSVSQYSHKTAIKDYRRSVTYNELRVEVNKCAHLLMQLGIKHGDRVALYMKNCIEYIVLEFAIAKVGAVRVPLNHFLNEKEVEYRLTDSQSKAIFCSAEFYNRIQSIKNRDLKDLIVVTVDNEDDFSLNSLMKKSSSDVQEPHVKEEDIAAIMYTGGTTGRSKGVIHTHKSLISLMYSEIIECDITREGVLLHSTPLPHAAGFFILPGLLRGCTHILHKEFNPAKFCETVERERVTFALLVPTMIYAILDLEERSSYDLSSLQTIVYGAAPMAPARIEQALETFGPILIQIYSQMEVANQTTVLTKQDHVKFLKNDKKRLASCGKEVIISQVKIVDDNGQEVGVEEVGEIITRGPHMMKGYWKLRKETMETIKKGWIYTGDLAYRDQEGYIYLVDRKKDMIISGGFNIYTTNVESALFKHPGVKQAAVIGVPDDKWGEAVKAIVVKHDKSNVTEVELLSHCKKHLSGYEVPKSIDFVDTLPLTPYGKIDKKALRKRYWEKKERQIN</sequence>
<dbReference type="PANTHER" id="PTHR43767:SF7">
    <property type="entry name" value="MEDIUM_LONG-CHAIN-FATTY-ACID--COA LIGASE FADD8"/>
    <property type="match status" value="1"/>
</dbReference>
<comment type="caution">
    <text evidence="3">The sequence shown here is derived from an EMBL/GenBank/DDBJ whole genome shotgun (WGS) entry which is preliminary data.</text>
</comment>
<dbReference type="EMBL" id="JAUSUQ010000015">
    <property type="protein sequence ID" value="MDQ0340539.1"/>
    <property type="molecule type" value="Genomic_DNA"/>
</dbReference>
<gene>
    <name evidence="3" type="ORF">J2S00_003363</name>
</gene>
<dbReference type="PROSITE" id="PS00455">
    <property type="entry name" value="AMP_BINDING"/>
    <property type="match status" value="1"/>
</dbReference>
<dbReference type="RefSeq" id="WP_307342330.1">
    <property type="nucleotide sequence ID" value="NZ_JAUSUQ010000015.1"/>
</dbReference>
<dbReference type="GO" id="GO:0016874">
    <property type="term" value="F:ligase activity"/>
    <property type="evidence" value="ECO:0007669"/>
    <property type="project" value="UniProtKB-KW"/>
</dbReference>
<feature type="domain" description="AMP-binding enzyme C-terminal" evidence="2">
    <location>
        <begin position="424"/>
        <end position="498"/>
    </location>
</feature>
<evidence type="ECO:0000313" key="3">
    <source>
        <dbReference type="EMBL" id="MDQ0340539.1"/>
    </source>
</evidence>
<evidence type="ECO:0000313" key="4">
    <source>
        <dbReference type="Proteomes" id="UP001232445"/>
    </source>
</evidence>